<name>A0AA40DHR4_9PEZI</name>
<dbReference type="GeneID" id="85329527"/>
<feature type="compositionally biased region" description="Polar residues" evidence="1">
    <location>
        <begin position="1"/>
        <end position="10"/>
    </location>
</feature>
<feature type="region of interest" description="Disordered" evidence="1">
    <location>
        <begin position="207"/>
        <end position="262"/>
    </location>
</feature>
<reference evidence="2" key="1">
    <citation type="submission" date="2023-06" db="EMBL/GenBank/DDBJ databases">
        <title>Genome-scale phylogeny and comparative genomics of the fungal order Sordariales.</title>
        <authorList>
            <consortium name="Lawrence Berkeley National Laboratory"/>
            <person name="Hensen N."/>
            <person name="Bonometti L."/>
            <person name="Westerberg I."/>
            <person name="Brannstrom I.O."/>
            <person name="Guillou S."/>
            <person name="Cros-Aarteil S."/>
            <person name="Calhoun S."/>
            <person name="Haridas S."/>
            <person name="Kuo A."/>
            <person name="Mondo S."/>
            <person name="Pangilinan J."/>
            <person name="Riley R."/>
            <person name="LaButti K."/>
            <person name="Andreopoulos B."/>
            <person name="Lipzen A."/>
            <person name="Chen C."/>
            <person name="Yanf M."/>
            <person name="Daum C."/>
            <person name="Ng V."/>
            <person name="Clum A."/>
            <person name="Steindorff A."/>
            <person name="Ohm R."/>
            <person name="Martin F."/>
            <person name="Silar P."/>
            <person name="Natvig D."/>
            <person name="Lalanne C."/>
            <person name="Gautier V."/>
            <person name="Ament-velasquez S.L."/>
            <person name="Kruys A."/>
            <person name="Hutchinson M.I."/>
            <person name="Powell A.J."/>
            <person name="Barry K."/>
            <person name="Miller A.N."/>
            <person name="Grigoriev I.V."/>
            <person name="Debuchy R."/>
            <person name="Gladieux P."/>
            <person name="Thoren M.H."/>
            <person name="Johannesson H."/>
        </authorList>
    </citation>
    <scope>NUCLEOTIDE SEQUENCE</scope>
    <source>
        <strain evidence="2">SMH2392-1A</strain>
    </source>
</reference>
<feature type="region of interest" description="Disordered" evidence="1">
    <location>
        <begin position="350"/>
        <end position="369"/>
    </location>
</feature>
<organism evidence="2 3">
    <name type="scientific">Lasiosphaeria miniovina</name>
    <dbReference type="NCBI Taxonomy" id="1954250"/>
    <lineage>
        <taxon>Eukaryota</taxon>
        <taxon>Fungi</taxon>
        <taxon>Dikarya</taxon>
        <taxon>Ascomycota</taxon>
        <taxon>Pezizomycotina</taxon>
        <taxon>Sordariomycetes</taxon>
        <taxon>Sordariomycetidae</taxon>
        <taxon>Sordariales</taxon>
        <taxon>Lasiosphaeriaceae</taxon>
        <taxon>Lasiosphaeria</taxon>
    </lineage>
</organism>
<evidence type="ECO:0000256" key="1">
    <source>
        <dbReference type="SAM" id="MobiDB-lite"/>
    </source>
</evidence>
<gene>
    <name evidence="2" type="ORF">B0T26DRAFT_757509</name>
</gene>
<evidence type="ECO:0000313" key="2">
    <source>
        <dbReference type="EMBL" id="KAK0704014.1"/>
    </source>
</evidence>
<keyword evidence="3" id="KW-1185">Reference proteome</keyword>
<sequence>MSHSTQSQGPYTPRGVKGNPILIDSSSAGEIVEDTDMDEEDDHAAKRGRNTIRGVDGDAIELFSRREGLVSLDAMIAALTHGTDNETNEFIAEGNEEFYALASALDYAGRDDSDAAVNQDLSTDESVLVSYEARFRVPSCASRLRTKYEETNSIIDDGTQGAELDQPAAAILREPARKPTHPFCFATKWYKGIKNTGRRLLRLPKEANAPIPEPANPPQATSSPTAEDAARYNTTQVVPLPSEDASHSEASQDIPATDISPQSCDMDRVLAEIEATIQANAESAAAKGPPSGEEPTEGDEALSLIPDIVTVTPLQGAADMTPSKMPLPDHAVDNSEIIIKVVLSTVVKGPRPQPAAAPLRSKQVRGSRPQPHWNVAHDNDDMFTPAPEAAAASSVALGKSALPTLPGQPSLWNAASPGEDVFTARTPPPTAARRIVARRRGYNPDPAIQTLKTRADYAQYHISSNPFWRSIFLGRYQDPDDGAVCEKRRKLQHRRGPAGQ</sequence>
<feature type="compositionally biased region" description="Acidic residues" evidence="1">
    <location>
        <begin position="31"/>
        <end position="42"/>
    </location>
</feature>
<dbReference type="Proteomes" id="UP001172101">
    <property type="component" value="Unassembled WGS sequence"/>
</dbReference>
<comment type="caution">
    <text evidence="2">The sequence shown here is derived from an EMBL/GenBank/DDBJ whole genome shotgun (WGS) entry which is preliminary data.</text>
</comment>
<feature type="region of interest" description="Disordered" evidence="1">
    <location>
        <begin position="1"/>
        <end position="45"/>
    </location>
</feature>
<accession>A0AA40DHR4</accession>
<dbReference type="EMBL" id="JAUIRO010000008">
    <property type="protein sequence ID" value="KAK0704014.1"/>
    <property type="molecule type" value="Genomic_DNA"/>
</dbReference>
<proteinExistence type="predicted"/>
<dbReference type="RefSeq" id="XP_060290873.1">
    <property type="nucleotide sequence ID" value="XM_060446257.1"/>
</dbReference>
<dbReference type="AlphaFoldDB" id="A0AA40DHR4"/>
<protein>
    <submittedName>
        <fullName evidence="2">Uncharacterized protein</fullName>
    </submittedName>
</protein>
<evidence type="ECO:0000313" key="3">
    <source>
        <dbReference type="Proteomes" id="UP001172101"/>
    </source>
</evidence>